<dbReference type="GO" id="GO:0005524">
    <property type="term" value="F:ATP binding"/>
    <property type="evidence" value="ECO:0007669"/>
    <property type="project" value="UniProtKB-KW"/>
</dbReference>
<evidence type="ECO:0000313" key="7">
    <source>
        <dbReference type="Proteomes" id="UP000230273"/>
    </source>
</evidence>
<dbReference type="InterPro" id="IPR027417">
    <property type="entry name" value="P-loop_NTPase"/>
</dbReference>
<keyword evidence="4" id="KW-0067">ATP-binding</keyword>
<keyword evidence="3" id="KW-0547">Nucleotide-binding</keyword>
<reference evidence="6 7" key="1">
    <citation type="submission" date="2017-09" db="EMBL/GenBank/DDBJ databases">
        <title>Depth-based differentiation of microbial function through sediment-hosted aquifers and enrichment of novel symbionts in the deep terrestrial subsurface.</title>
        <authorList>
            <person name="Probst A.J."/>
            <person name="Ladd B."/>
            <person name="Jarett J.K."/>
            <person name="Geller-Mcgrath D.E."/>
            <person name="Sieber C.M."/>
            <person name="Emerson J.B."/>
            <person name="Anantharaman K."/>
            <person name="Thomas B.C."/>
            <person name="Malmstrom R."/>
            <person name="Stieglmeier M."/>
            <person name="Klingl A."/>
            <person name="Woyke T."/>
            <person name="Ryan C.M."/>
            <person name="Banfield J.F."/>
        </authorList>
    </citation>
    <scope>NUCLEOTIDE SEQUENCE [LARGE SCALE GENOMIC DNA]</scope>
    <source>
        <strain evidence="6">CG23_combo_of_CG06-09_8_20_14_all_38_19</strain>
    </source>
</reference>
<organism evidence="6 7">
    <name type="scientific">Candidatus Nealsonbacteria bacterium CG23_combo_of_CG06-09_8_20_14_all_38_19</name>
    <dbReference type="NCBI Taxonomy" id="1974721"/>
    <lineage>
        <taxon>Bacteria</taxon>
        <taxon>Candidatus Nealsoniibacteriota</taxon>
    </lineage>
</organism>
<proteinExistence type="inferred from homology"/>
<dbReference type="EMBL" id="PCRP01000004">
    <property type="protein sequence ID" value="PIP24009.1"/>
    <property type="molecule type" value="Genomic_DNA"/>
</dbReference>
<evidence type="ECO:0000256" key="2">
    <source>
        <dbReference type="ARBA" id="ARBA00022448"/>
    </source>
</evidence>
<dbReference type="GO" id="GO:0016887">
    <property type="term" value="F:ATP hydrolysis activity"/>
    <property type="evidence" value="ECO:0007669"/>
    <property type="project" value="InterPro"/>
</dbReference>
<keyword evidence="2" id="KW-0813">Transport</keyword>
<evidence type="ECO:0000256" key="3">
    <source>
        <dbReference type="ARBA" id="ARBA00022741"/>
    </source>
</evidence>
<dbReference type="Pfam" id="PF00005">
    <property type="entry name" value="ABC_tran"/>
    <property type="match status" value="1"/>
</dbReference>
<dbReference type="PANTHER" id="PTHR42711">
    <property type="entry name" value="ABC TRANSPORTER ATP-BINDING PROTEIN"/>
    <property type="match status" value="1"/>
</dbReference>
<protein>
    <recommendedName>
        <fullName evidence="5">ABC transporter domain-containing protein</fullName>
    </recommendedName>
</protein>
<dbReference type="PANTHER" id="PTHR42711:SF5">
    <property type="entry name" value="ABC TRANSPORTER ATP-BINDING PROTEIN NATA"/>
    <property type="match status" value="1"/>
</dbReference>
<dbReference type="Gene3D" id="3.40.50.300">
    <property type="entry name" value="P-loop containing nucleotide triphosphate hydrolases"/>
    <property type="match status" value="1"/>
</dbReference>
<dbReference type="InterPro" id="IPR003439">
    <property type="entry name" value="ABC_transporter-like_ATP-bd"/>
</dbReference>
<feature type="domain" description="ABC transporter" evidence="5">
    <location>
        <begin position="22"/>
        <end position="163"/>
    </location>
</feature>
<sequence length="163" mass="18428">MRELILEVKNLTKNFDGFLAVDNISFDIEKGEIVGFLGPNGAGKTTTLTMLLGITKPTQGEVKIFDLNFKENREKILKKVNYASAYSFFQGRITVHENLNVFCLSLRSEKPKRKNRKLLKDFELTDLRNQLAGTLSSGQLTRLSLCKSLLNDLELLFLDEPTA</sequence>
<comment type="caution">
    <text evidence="6">The sequence shown here is derived from an EMBL/GenBank/DDBJ whole genome shotgun (WGS) entry which is preliminary data.</text>
</comment>
<dbReference type="SUPFAM" id="SSF52540">
    <property type="entry name" value="P-loop containing nucleoside triphosphate hydrolases"/>
    <property type="match status" value="1"/>
</dbReference>
<dbReference type="PROSITE" id="PS00211">
    <property type="entry name" value="ABC_TRANSPORTER_1"/>
    <property type="match status" value="1"/>
</dbReference>
<dbReference type="InterPro" id="IPR017871">
    <property type="entry name" value="ABC_transporter-like_CS"/>
</dbReference>
<comment type="similarity">
    <text evidence="1">Belongs to the ABC transporter superfamily.</text>
</comment>
<evidence type="ECO:0000313" key="6">
    <source>
        <dbReference type="EMBL" id="PIP24009.1"/>
    </source>
</evidence>
<gene>
    <name evidence="6" type="ORF">COX36_00295</name>
</gene>
<evidence type="ECO:0000259" key="5">
    <source>
        <dbReference type="Pfam" id="PF00005"/>
    </source>
</evidence>
<name>A0A2G9YXV9_9BACT</name>
<accession>A0A2G9YXV9</accession>
<dbReference type="Proteomes" id="UP000230273">
    <property type="component" value="Unassembled WGS sequence"/>
</dbReference>
<evidence type="ECO:0000256" key="4">
    <source>
        <dbReference type="ARBA" id="ARBA00022840"/>
    </source>
</evidence>
<dbReference type="InterPro" id="IPR050763">
    <property type="entry name" value="ABC_transporter_ATP-binding"/>
</dbReference>
<dbReference type="AlphaFoldDB" id="A0A2G9YXV9"/>
<evidence type="ECO:0000256" key="1">
    <source>
        <dbReference type="ARBA" id="ARBA00005417"/>
    </source>
</evidence>